<keyword evidence="4" id="KW-1185">Reference proteome</keyword>
<dbReference type="PANTHER" id="PTHR48228">
    <property type="entry name" value="SUCCINYL-COA--D-CITRAMALATE COA-TRANSFERASE"/>
    <property type="match status" value="1"/>
</dbReference>
<evidence type="ECO:0000256" key="1">
    <source>
        <dbReference type="ARBA" id="ARBA00008383"/>
    </source>
</evidence>
<dbReference type="InterPro" id="IPR023606">
    <property type="entry name" value="CoA-Trfase_III_dom_1_sf"/>
</dbReference>
<dbReference type="InterPro" id="IPR050509">
    <property type="entry name" value="CoA-transferase_III"/>
</dbReference>
<dbReference type="SUPFAM" id="SSF89796">
    <property type="entry name" value="CoA-transferase family III (CaiB/BaiF)"/>
    <property type="match status" value="2"/>
</dbReference>
<accession>A0AA94HMJ6</accession>
<dbReference type="GO" id="GO:0016740">
    <property type="term" value="F:transferase activity"/>
    <property type="evidence" value="ECO:0007669"/>
    <property type="project" value="UniProtKB-KW"/>
</dbReference>
<name>A0AA94HMJ6_9MICO</name>
<dbReference type="InterPro" id="IPR044855">
    <property type="entry name" value="CoA-Trfase_III_dom3_sf"/>
</dbReference>
<comment type="similarity">
    <text evidence="1">Belongs to the CoA-transferase III family.</text>
</comment>
<reference evidence="3 4" key="1">
    <citation type="submission" date="2016-10" db="EMBL/GenBank/DDBJ databases">
        <authorList>
            <person name="Varghese N."/>
            <person name="Submissions S."/>
        </authorList>
    </citation>
    <scope>NUCLEOTIDE SEQUENCE [LARGE SCALE GENOMIC DNA]</scope>
    <source>
        <strain evidence="3 4">IAM 15147</strain>
    </source>
</reference>
<gene>
    <name evidence="3" type="ORF">SAMN04487783_1588</name>
</gene>
<dbReference type="Proteomes" id="UP000198506">
    <property type="component" value="Unassembled WGS sequence"/>
</dbReference>
<evidence type="ECO:0000313" key="4">
    <source>
        <dbReference type="Proteomes" id="UP000198506"/>
    </source>
</evidence>
<proteinExistence type="inferred from homology"/>
<protein>
    <submittedName>
        <fullName evidence="3">Crotonobetainyl-CoA:carnitine CoA-transferase CaiB</fullName>
    </submittedName>
</protein>
<dbReference type="PANTHER" id="PTHR48228:SF6">
    <property type="entry name" value="L-CARNITINE COA-TRANSFERASE"/>
    <property type="match status" value="1"/>
</dbReference>
<dbReference type="EMBL" id="FOZN01000002">
    <property type="protein sequence ID" value="SFS11523.1"/>
    <property type="molecule type" value="Genomic_DNA"/>
</dbReference>
<dbReference type="Gene3D" id="3.40.50.10540">
    <property type="entry name" value="Crotonobetainyl-coa:carnitine coa-transferase, domain 1"/>
    <property type="match status" value="2"/>
</dbReference>
<evidence type="ECO:0000313" key="3">
    <source>
        <dbReference type="EMBL" id="SFS11523.1"/>
    </source>
</evidence>
<evidence type="ECO:0000256" key="2">
    <source>
        <dbReference type="ARBA" id="ARBA00022679"/>
    </source>
</evidence>
<sequence length="816" mass="87019">MMTQEKLPLHAVRVLDLTDGFGELTTRYLADLGADVVRVEWDAQSASRTHEPVVRGTSTYHEAFNANKRSLRLDLREPEDRRVFDGLLAKVDIVVTSFAPRVLAELDLEPARLREGNPHLVAVALTHFGLTGPWRDWEATEWTHLALGGALSRSGAPGREPLLPPLDTAMHGAAVQAAWATIAAYSNRLVHGTGDVVDVSALEAVVQVLDPGYGMAGSASGGMPAADGPRGRTDSSFRYPFFQASDGAVRITILSPRQWAGMFAWLGSPEQFAGEEWVGLGHRFANSDTLYPEIQKLFSTLTRAEIISGAATHGIPAASVLLPAEILQNEHYAARGAFREIETAAGTAQVVDGLVEIDDERAGIRTPAPELGADSMAVLEEYAAARPEPEIGPFGTAPSEQPDMPFAGVRVLDFGVIVAGGEGGRLFGDLGADVIKVENQAVPDGSRQSQDGAVLSPVFSWGNRNKDSLGIDVRSEEGAALMRQLVAEADIILSNFKPGTLDRLGLGYAQLREINAGIITVESSAFGHTGPWSVNPGYGPIVRAAVGVAGLWQYHDDPSRYYDDVTIYPDHAAARAMAVAAAAALIRRRATGIGGTVRLAQTEVSLSQHAHRFAAESLQPGTTAVVGNIGAGDAPRGVYAAQGDDEWVVVDVRTDAHFRALADVTGLDAADARFASSADRAAHRTEIDDVVAPWIAERDPAAAMEVLQAAGVPAGKMTRLDELLSSPQLVAREAFQIERHPLIEREMPSEGQPATFERLPRVAVRPAPVFGQHTRAIAARLLGLDEAEIERLIDAGVLQEDRRGLAALAATAELAA</sequence>
<dbReference type="AlphaFoldDB" id="A0AA94HMJ6"/>
<dbReference type="InterPro" id="IPR003673">
    <property type="entry name" value="CoA-Trfase_fam_III"/>
</dbReference>
<keyword evidence="2" id="KW-0808">Transferase</keyword>
<dbReference type="Gene3D" id="3.30.1540.10">
    <property type="entry name" value="formyl-coa transferase, domain 3"/>
    <property type="match status" value="2"/>
</dbReference>
<comment type="caution">
    <text evidence="3">The sequence shown here is derived from an EMBL/GenBank/DDBJ whole genome shotgun (WGS) entry which is preliminary data.</text>
</comment>
<dbReference type="Pfam" id="PF02515">
    <property type="entry name" value="CoA_transf_3"/>
    <property type="match status" value="2"/>
</dbReference>
<organism evidence="3 4">
    <name type="scientific">Agrococcus baldri</name>
    <dbReference type="NCBI Taxonomy" id="153730"/>
    <lineage>
        <taxon>Bacteria</taxon>
        <taxon>Bacillati</taxon>
        <taxon>Actinomycetota</taxon>
        <taxon>Actinomycetes</taxon>
        <taxon>Micrococcales</taxon>
        <taxon>Microbacteriaceae</taxon>
        <taxon>Agrococcus</taxon>
    </lineage>
</organism>